<sequence length="238" mass="27773">MPVSDFTEDQELVLDIMKEWLQEKDAAFLALEEQVVFWAPIDGNVRKYGWIKLKLKEAVSIVRATKVPVGLMKHCTDDMMRAAAQEEDRTYVRGVTIVGGVVSPEYFNFHTNKRSVCERDEHIFAVLLVSELEQLQCNIMWKDLSYLYEQGLKYLGLPIPNVQQRNGFLRYGLNESPFIEKRNNKRYNGRYVIRENGKLRQLICIKLPDVSGIKEDWTRDEMRRVILAAVKRMPKTTK</sequence>
<evidence type="ECO:0000313" key="2">
    <source>
        <dbReference type="Proteomes" id="UP000221216"/>
    </source>
</evidence>
<reference evidence="1 2" key="1">
    <citation type="submission" date="2017-03" db="EMBL/GenBank/DDBJ databases">
        <title>Isolation of lytic bacteriophages infecting Shewanella putrefaciens and Shewanella baltica for biocontrol of fish and shrimp spoilage during chilled storage.</title>
        <authorList>
            <person name="Yang Z."/>
            <person name="Tao X."/>
            <person name="Gao L."/>
            <person name="Rao S."/>
        </authorList>
    </citation>
    <scope>NUCLEOTIDE SEQUENCE [LARGE SCALE GENOMIC DNA]</scope>
</reference>
<dbReference type="EMBL" id="KY709296">
    <property type="protein sequence ID" value="ARM70564.1"/>
    <property type="molecule type" value="Genomic_DNA"/>
</dbReference>
<keyword evidence="2" id="KW-1185">Reference proteome</keyword>
<protein>
    <submittedName>
        <fullName evidence="1">Uncharacterized protein</fullName>
    </submittedName>
</protein>
<dbReference type="Proteomes" id="UP000221216">
    <property type="component" value="Segment"/>
</dbReference>
<accession>A0A1W6JTG0</accession>
<proteinExistence type="predicted"/>
<organism evidence="1 2">
    <name type="scientific">Shewanella phage SppYZU05</name>
    <dbReference type="NCBI Taxonomy" id="1970795"/>
    <lineage>
        <taxon>Viruses</taxon>
        <taxon>Duplodnaviria</taxon>
        <taxon>Heunggongvirae</taxon>
        <taxon>Uroviricota</taxon>
        <taxon>Caudoviricetes</taxon>
        <taxon>Chaseviridae</taxon>
        <taxon>Nefertitivirinae</taxon>
        <taxon>Yushanvirus</taxon>
        <taxon>Yushanvirus SppYZU05</taxon>
    </lineage>
</organism>
<name>A0A1W6JTG0_9CAUD</name>
<evidence type="ECO:0000313" key="1">
    <source>
        <dbReference type="EMBL" id="ARM70564.1"/>
    </source>
</evidence>
<gene>
    <name evidence="1" type="ORF">SppYZU05_38</name>
</gene>